<keyword evidence="2" id="KW-1185">Reference proteome</keyword>
<dbReference type="Proteomes" id="UP000595254">
    <property type="component" value="Chromosome"/>
</dbReference>
<organism evidence="1 2">
    <name type="scientific">Peribacillus psychrosaccharolyticus</name>
    <name type="common">Bacillus psychrosaccharolyticus</name>
    <dbReference type="NCBI Taxonomy" id="1407"/>
    <lineage>
        <taxon>Bacteria</taxon>
        <taxon>Bacillati</taxon>
        <taxon>Bacillota</taxon>
        <taxon>Bacilli</taxon>
        <taxon>Bacillales</taxon>
        <taxon>Bacillaceae</taxon>
        <taxon>Peribacillus</taxon>
    </lineage>
</organism>
<dbReference type="KEGG" id="ppsr:I6J18_21260"/>
<dbReference type="RefSeq" id="WP_201647712.1">
    <property type="nucleotide sequence ID" value="NZ_CP068053.1"/>
</dbReference>
<name>A0A974NLF6_PERPY</name>
<dbReference type="EMBL" id="CP068053">
    <property type="protein sequence ID" value="QQT00077.1"/>
    <property type="molecule type" value="Genomic_DNA"/>
</dbReference>
<evidence type="ECO:0008006" key="3">
    <source>
        <dbReference type="Google" id="ProtNLM"/>
    </source>
</evidence>
<accession>A0A974NLF6</accession>
<evidence type="ECO:0000313" key="2">
    <source>
        <dbReference type="Proteomes" id="UP000595254"/>
    </source>
</evidence>
<reference evidence="1 2" key="1">
    <citation type="submission" date="2021-01" db="EMBL/GenBank/DDBJ databases">
        <title>FDA dAtabase for Regulatory Grade micrObial Sequences (FDA-ARGOS): Supporting development and validation of Infectious Disease Dx tests.</title>
        <authorList>
            <person name="Nelson B."/>
            <person name="Plummer A."/>
            <person name="Tallon L."/>
            <person name="Sadzewicz L."/>
            <person name="Zhao X."/>
            <person name="Boylan J."/>
            <person name="Ott S."/>
            <person name="Bowen H."/>
            <person name="Vavikolanu K."/>
            <person name="Mehta A."/>
            <person name="Aluvathingal J."/>
            <person name="Nadendla S."/>
            <person name="Myers T."/>
            <person name="Yan Y."/>
            <person name="Sichtig H."/>
        </authorList>
    </citation>
    <scope>NUCLEOTIDE SEQUENCE [LARGE SCALE GENOMIC DNA]</scope>
    <source>
        <strain evidence="1 2">FDAARGOS_1161</strain>
    </source>
</reference>
<sequence length="275" mass="31352">MKVLVNFSEGKLGNPEKCEDLSFCNDHFAMVVDGATNVTGKLIHGKAPGRFAAEIIKETIETLLPQTNLEGMLQAINKNMQQAFNEYDLIQEIEKERWMAPSASLIVYSRFFHEVWQIGDCQLLMNGKLYKNEKEIDSISANARSMYLEAEIKKGKTIEELLIHDTGWEYIQPLIQQQYYLQNDSANQYGFAVVNGYPVDPSAVKVINVPAETEELILASDGYPLLTSTFEETEVCLRKILQDDPLCFRQYKSSKGLIQGNRSFDDRLYLKIQIM</sequence>
<dbReference type="InterPro" id="IPR036457">
    <property type="entry name" value="PPM-type-like_dom_sf"/>
</dbReference>
<gene>
    <name evidence="1" type="ORF">I6J18_21260</name>
</gene>
<proteinExistence type="predicted"/>
<evidence type="ECO:0000313" key="1">
    <source>
        <dbReference type="EMBL" id="QQT00077.1"/>
    </source>
</evidence>
<dbReference type="AlphaFoldDB" id="A0A974NLF6"/>
<protein>
    <recommendedName>
        <fullName evidence="3">PPM-type phosphatase domain-containing protein</fullName>
    </recommendedName>
</protein>
<dbReference type="Gene3D" id="3.60.40.10">
    <property type="entry name" value="PPM-type phosphatase domain"/>
    <property type="match status" value="1"/>
</dbReference>